<dbReference type="InterPro" id="IPR051320">
    <property type="entry name" value="Viral_Replic_Matur_Polypro"/>
</dbReference>
<feature type="region of interest" description="Disordered" evidence="1">
    <location>
        <begin position="17"/>
        <end position="38"/>
    </location>
</feature>
<reference evidence="3 4" key="1">
    <citation type="submission" date="2022-01" db="EMBL/GenBank/DDBJ databases">
        <title>A chromosomal length assembly of Cordylochernes scorpioides.</title>
        <authorList>
            <person name="Zeh D."/>
            <person name="Zeh J."/>
        </authorList>
    </citation>
    <scope>NUCLEOTIDE SEQUENCE [LARGE SCALE GENOMIC DNA]</scope>
    <source>
        <strain evidence="3">IN4F17</strain>
        <tissue evidence="3">Whole Body</tissue>
    </source>
</reference>
<evidence type="ECO:0000259" key="2">
    <source>
        <dbReference type="PROSITE" id="PS50878"/>
    </source>
</evidence>
<dbReference type="InterPro" id="IPR000477">
    <property type="entry name" value="RT_dom"/>
</dbReference>
<name>A0ABY6KCF4_9ARAC</name>
<organism evidence="3 4">
    <name type="scientific">Cordylochernes scorpioides</name>
    <dbReference type="NCBI Taxonomy" id="51811"/>
    <lineage>
        <taxon>Eukaryota</taxon>
        <taxon>Metazoa</taxon>
        <taxon>Ecdysozoa</taxon>
        <taxon>Arthropoda</taxon>
        <taxon>Chelicerata</taxon>
        <taxon>Arachnida</taxon>
        <taxon>Pseudoscorpiones</taxon>
        <taxon>Cheliferoidea</taxon>
        <taxon>Chernetidae</taxon>
        <taxon>Cordylochernes</taxon>
    </lineage>
</organism>
<dbReference type="EMBL" id="CP092865">
    <property type="protein sequence ID" value="UYV65881.1"/>
    <property type="molecule type" value="Genomic_DNA"/>
</dbReference>
<dbReference type="PANTHER" id="PTHR33064:SF29">
    <property type="entry name" value="PEPTIDASE A2 DOMAIN-CONTAINING PROTEIN-RELATED"/>
    <property type="match status" value="1"/>
</dbReference>
<dbReference type="Gene3D" id="3.10.10.10">
    <property type="entry name" value="HIV Type 1 Reverse Transcriptase, subunit A, domain 1"/>
    <property type="match status" value="1"/>
</dbReference>
<gene>
    <name evidence="3" type="ORF">LAZ67_3005788</name>
</gene>
<dbReference type="SUPFAM" id="SSF56672">
    <property type="entry name" value="DNA/RNA polymerases"/>
    <property type="match status" value="1"/>
</dbReference>
<dbReference type="Pfam" id="PF00078">
    <property type="entry name" value="RVT_1"/>
    <property type="match status" value="1"/>
</dbReference>
<dbReference type="Proteomes" id="UP001235939">
    <property type="component" value="Chromosome 03"/>
</dbReference>
<evidence type="ECO:0000256" key="1">
    <source>
        <dbReference type="SAM" id="MobiDB-lite"/>
    </source>
</evidence>
<keyword evidence="4" id="KW-1185">Reference proteome</keyword>
<dbReference type="PANTHER" id="PTHR33064">
    <property type="entry name" value="POL PROTEIN"/>
    <property type="match status" value="1"/>
</dbReference>
<sequence>MREVAVNNASFLAVDVDGDVAGPQDSDPRREDAGEARTPYDLIEVASRDIPNDPIVVAECRKELLLERELTAPSSVVSLTSNRDGALLLCVKIEKLDIIQPSGSPWASPVVLIRKKDGSWRFCVNYRRLNKIAKKDVYPLPRIDDTLDCLREAKFYSSMELQTGYWQIDVEESDREKTAFITPDGLYEFNVMPFGLCNAPATFERMIYNLLKGLKWTICLCYLDDIIVFSDDFEEHLRRLQLVLNCLRKAGLCLNSKKCKFGAKTITVLGHEVSENGIRPDQEKIRAGRDFATPRSLKEVRNFLGLSSYYRRFIPNYAHLAQPLNDLLKKRLQILLGPRRTTCI</sequence>
<dbReference type="CDD" id="cd01647">
    <property type="entry name" value="RT_LTR"/>
    <property type="match status" value="1"/>
</dbReference>
<dbReference type="PROSITE" id="PS50878">
    <property type="entry name" value="RT_POL"/>
    <property type="match status" value="1"/>
</dbReference>
<feature type="domain" description="Reverse transcriptase" evidence="2">
    <location>
        <begin position="94"/>
        <end position="308"/>
    </location>
</feature>
<dbReference type="Gene3D" id="3.30.70.270">
    <property type="match status" value="2"/>
</dbReference>
<proteinExistence type="predicted"/>
<feature type="compositionally biased region" description="Basic and acidic residues" evidence="1">
    <location>
        <begin position="26"/>
        <end position="35"/>
    </location>
</feature>
<protein>
    <submittedName>
        <fullName evidence="3">K02A2.6-like</fullName>
    </submittedName>
</protein>
<dbReference type="InterPro" id="IPR043128">
    <property type="entry name" value="Rev_trsase/Diguanyl_cyclase"/>
</dbReference>
<evidence type="ECO:0000313" key="4">
    <source>
        <dbReference type="Proteomes" id="UP001235939"/>
    </source>
</evidence>
<dbReference type="InterPro" id="IPR043502">
    <property type="entry name" value="DNA/RNA_pol_sf"/>
</dbReference>
<accession>A0ABY6KCF4</accession>
<evidence type="ECO:0000313" key="3">
    <source>
        <dbReference type="EMBL" id="UYV65881.1"/>
    </source>
</evidence>